<dbReference type="PANTHER" id="PTHR47331">
    <property type="entry name" value="PHD-TYPE DOMAIN-CONTAINING PROTEIN"/>
    <property type="match status" value="1"/>
</dbReference>
<name>A0AAU9UKQ2_EUPED</name>
<proteinExistence type="predicted"/>
<dbReference type="InterPro" id="IPR040676">
    <property type="entry name" value="DUF5641"/>
</dbReference>
<dbReference type="Proteomes" id="UP001153954">
    <property type="component" value="Unassembled WGS sequence"/>
</dbReference>
<gene>
    <name evidence="2" type="ORF">EEDITHA_LOCUS14847</name>
</gene>
<reference evidence="2" key="1">
    <citation type="submission" date="2022-03" db="EMBL/GenBank/DDBJ databases">
        <authorList>
            <person name="Tunstrom K."/>
        </authorList>
    </citation>
    <scope>NUCLEOTIDE SEQUENCE</scope>
</reference>
<protein>
    <recommendedName>
        <fullName evidence="1">Integrase catalytic domain-containing protein</fullName>
    </recommendedName>
</protein>
<evidence type="ECO:0000313" key="2">
    <source>
        <dbReference type="EMBL" id="CAH2099925.1"/>
    </source>
</evidence>
<evidence type="ECO:0000259" key="1">
    <source>
        <dbReference type="PROSITE" id="PS50994"/>
    </source>
</evidence>
<sequence>MPKEGDFDDEKIKKLKKSKSSIKAKLTHFENYIKLASSYDSLSELHKTEMECRLSKFESLYAEFDQLQIKLEELCDPPDEQYADREAFESQYYQLLSRGRHLLATADNNGRDDSVAGSGHRSGIFDQSYNHFNLPKINIPTFSDSTTSRQWEEHRNLLKEVPTLAEFNRFLSNRADLLETIDESKPKQVKSDQSKSKNFLVVSGNSDTENRKLNKCPMCKGTHILFHCDKFRDLSIEKRIAKVKDLKENSVNSQNKTLGLNWISDSDNLSFSINIELLEKITKRHILSVISQIFDPLGLVGPTIVEAKIIMQKLWKCKLDWDTEVPDDIKIPWISFSSKLQYLNNIRIPRWVLQDNYRHVELHIFTEASEKAYGACIYARSIGTDDAVHVQLIASKNKIAPIKPTTMPRLELCGALLGARLCNKVTQSLRLKVTCKFWCDSTIVLGWLQMPVHRLKPFVRNRVNEINEITAGYDWSYVTSLDNPADLVSRGVKADLISACGLWWSGPNYLQNPPSTWPSKPNERRDLPEVVVHLTQDTHNSFSSDSISAVIHKHSNLTRLIHTFAYINRFIHNCKNKHNKISGSLSLDEIQNSLVKIIRHCQAEMFESEYKTLISGKPLPNKNRLLSLSPFMDTNNIIRVGGRLNNSPYSYEQKHPTLLCSKHHITKLIFRTEHIKLLHAGPLCLLANIRQTYWPLGGRNLARYIVNKCVTCFRQRAKNVQPIMGQVSAQRTSLEYPFYNCYVDYAGPVQILDRKGRGCRLIKAYLCIFICSAVKAVHLELVTELSKEAYLAALRRFIARRGKPHSITSDNGCNFVGASNELTSFLSSSNLHSELADEGIKFSFTPPYSPHFNGLAEAAVRSAKRHLKTILNLTNLTYEEMYTLLTQIEAILNSRPISPMSTDPTDLAALTPSHFLIGRTLTAVPSLQVAEDANLTSMQRYRRVQALKQHFWKRFAHEYISLLQEKNKWPSGDGLLPDKPLVLIRDKTAPPLLWPLGRIMKTYPGVDGVSRVADIKTKKGTLRRGFNNICVLPLDF</sequence>
<dbReference type="Gene3D" id="3.30.420.10">
    <property type="entry name" value="Ribonuclease H-like superfamily/Ribonuclease H"/>
    <property type="match status" value="1"/>
</dbReference>
<dbReference type="EMBL" id="CAKOGL010000022">
    <property type="protein sequence ID" value="CAH2099925.1"/>
    <property type="molecule type" value="Genomic_DNA"/>
</dbReference>
<dbReference type="SUPFAM" id="SSF53098">
    <property type="entry name" value="Ribonuclease H-like"/>
    <property type="match status" value="1"/>
</dbReference>
<dbReference type="InterPro" id="IPR001584">
    <property type="entry name" value="Integrase_cat-core"/>
</dbReference>
<evidence type="ECO:0000313" key="3">
    <source>
        <dbReference type="Proteomes" id="UP001153954"/>
    </source>
</evidence>
<dbReference type="InterPro" id="IPR008042">
    <property type="entry name" value="Retrotrans_Pao"/>
</dbReference>
<dbReference type="GO" id="GO:0015074">
    <property type="term" value="P:DNA integration"/>
    <property type="evidence" value="ECO:0007669"/>
    <property type="project" value="InterPro"/>
</dbReference>
<dbReference type="InterPro" id="IPR012337">
    <property type="entry name" value="RNaseH-like_sf"/>
</dbReference>
<dbReference type="GO" id="GO:0003676">
    <property type="term" value="F:nucleic acid binding"/>
    <property type="evidence" value="ECO:0007669"/>
    <property type="project" value="InterPro"/>
</dbReference>
<organism evidence="2 3">
    <name type="scientific">Euphydryas editha</name>
    <name type="common">Edith's checkerspot</name>
    <dbReference type="NCBI Taxonomy" id="104508"/>
    <lineage>
        <taxon>Eukaryota</taxon>
        <taxon>Metazoa</taxon>
        <taxon>Ecdysozoa</taxon>
        <taxon>Arthropoda</taxon>
        <taxon>Hexapoda</taxon>
        <taxon>Insecta</taxon>
        <taxon>Pterygota</taxon>
        <taxon>Neoptera</taxon>
        <taxon>Endopterygota</taxon>
        <taxon>Lepidoptera</taxon>
        <taxon>Glossata</taxon>
        <taxon>Ditrysia</taxon>
        <taxon>Papilionoidea</taxon>
        <taxon>Nymphalidae</taxon>
        <taxon>Nymphalinae</taxon>
        <taxon>Euphydryas</taxon>
    </lineage>
</organism>
<dbReference type="InterPro" id="IPR036397">
    <property type="entry name" value="RNaseH_sf"/>
</dbReference>
<dbReference type="AlphaFoldDB" id="A0AAU9UKQ2"/>
<accession>A0AAU9UKQ2</accession>
<dbReference type="Pfam" id="PF18701">
    <property type="entry name" value="DUF5641"/>
    <property type="match status" value="1"/>
</dbReference>
<dbReference type="Pfam" id="PF05380">
    <property type="entry name" value="Peptidase_A17"/>
    <property type="match status" value="1"/>
</dbReference>
<feature type="domain" description="Integrase catalytic" evidence="1">
    <location>
        <begin position="733"/>
        <end position="920"/>
    </location>
</feature>
<keyword evidence="3" id="KW-1185">Reference proteome</keyword>
<comment type="caution">
    <text evidence="2">The sequence shown here is derived from an EMBL/GenBank/DDBJ whole genome shotgun (WGS) entry which is preliminary data.</text>
</comment>
<dbReference type="PROSITE" id="PS50994">
    <property type="entry name" value="INTEGRASE"/>
    <property type="match status" value="1"/>
</dbReference>